<name>A0A8J2VIV8_9BACL</name>
<evidence type="ECO:0000313" key="1">
    <source>
        <dbReference type="EMBL" id="GGE25396.1"/>
    </source>
</evidence>
<reference evidence="1" key="1">
    <citation type="journal article" date="2014" name="Int. J. Syst. Evol. Microbiol.">
        <title>Complete genome sequence of Corynebacterium casei LMG S-19264T (=DSM 44701T), isolated from a smear-ripened cheese.</title>
        <authorList>
            <consortium name="US DOE Joint Genome Institute (JGI-PGF)"/>
            <person name="Walter F."/>
            <person name="Albersmeier A."/>
            <person name="Kalinowski J."/>
            <person name="Ruckert C."/>
        </authorList>
    </citation>
    <scope>NUCLEOTIDE SEQUENCE</scope>
    <source>
        <strain evidence="1">CGMCC 1.15179</strain>
    </source>
</reference>
<dbReference type="EMBL" id="BMHQ01000011">
    <property type="protein sequence ID" value="GGE25396.1"/>
    <property type="molecule type" value="Genomic_DNA"/>
</dbReference>
<accession>A0A8J2VIV8</accession>
<protein>
    <submittedName>
        <fullName evidence="1">Uncharacterized protein</fullName>
    </submittedName>
</protein>
<sequence length="142" mass="16992">MHIRFQTPHQYVFIHENVKHLLLVWNKEAARQLYVVEEKEDGLELRYPGETYTEVVLDQVEPVFFRQLQTEDGMESVVLGATFPYRDRLIGMYYNRENPAGYPYFFEIEDGDLKDIPDEEYEEVARTFLTEYPEYVEEVHEG</sequence>
<evidence type="ECO:0000313" key="2">
    <source>
        <dbReference type="Proteomes" id="UP000625210"/>
    </source>
</evidence>
<reference evidence="1" key="2">
    <citation type="submission" date="2020-09" db="EMBL/GenBank/DDBJ databases">
        <authorList>
            <person name="Sun Q."/>
            <person name="Zhou Y."/>
        </authorList>
    </citation>
    <scope>NUCLEOTIDE SEQUENCE</scope>
    <source>
        <strain evidence="1">CGMCC 1.15179</strain>
    </source>
</reference>
<organism evidence="1 2">
    <name type="scientific">Marinithermofilum abyssi</name>
    <dbReference type="NCBI Taxonomy" id="1571185"/>
    <lineage>
        <taxon>Bacteria</taxon>
        <taxon>Bacillati</taxon>
        <taxon>Bacillota</taxon>
        <taxon>Bacilli</taxon>
        <taxon>Bacillales</taxon>
        <taxon>Thermoactinomycetaceae</taxon>
        <taxon>Marinithermofilum</taxon>
    </lineage>
</organism>
<dbReference type="AlphaFoldDB" id="A0A8J2VIV8"/>
<keyword evidence="2" id="KW-1185">Reference proteome</keyword>
<proteinExistence type="predicted"/>
<gene>
    <name evidence="1" type="ORF">GCM10011571_29440</name>
</gene>
<dbReference type="RefSeq" id="WP_188648653.1">
    <property type="nucleotide sequence ID" value="NZ_BMHQ01000011.1"/>
</dbReference>
<comment type="caution">
    <text evidence="1">The sequence shown here is derived from an EMBL/GenBank/DDBJ whole genome shotgun (WGS) entry which is preliminary data.</text>
</comment>
<dbReference type="Proteomes" id="UP000625210">
    <property type="component" value="Unassembled WGS sequence"/>
</dbReference>